<dbReference type="eggNOG" id="COG0223">
    <property type="taxonomic scope" value="Bacteria"/>
</dbReference>
<keyword evidence="3" id="KW-0648">Protein biosynthesis</keyword>
<comment type="similarity">
    <text evidence="1">Belongs to the Fmt family.</text>
</comment>
<dbReference type="Gene3D" id="3.40.50.12230">
    <property type="match status" value="1"/>
</dbReference>
<organism evidence="6 7">
    <name type="scientific">Hylemonella gracilis str. Niagara R</name>
    <dbReference type="NCBI Taxonomy" id="1458275"/>
    <lineage>
        <taxon>Bacteria</taxon>
        <taxon>Pseudomonadati</taxon>
        <taxon>Pseudomonadota</taxon>
        <taxon>Betaproteobacteria</taxon>
        <taxon>Burkholderiales</taxon>
        <taxon>Comamonadaceae</taxon>
        <taxon>Hylemonella</taxon>
    </lineage>
</organism>
<gene>
    <name evidence="6" type="ORF">AZ34_11030</name>
</gene>
<dbReference type="SUPFAM" id="SSF50486">
    <property type="entry name" value="FMT C-terminal domain-like"/>
    <property type="match status" value="1"/>
</dbReference>
<dbReference type="Proteomes" id="UP000023268">
    <property type="component" value="Unassembled WGS sequence"/>
</dbReference>
<dbReference type="PANTHER" id="PTHR11138">
    <property type="entry name" value="METHIONYL-TRNA FORMYLTRANSFERASE"/>
    <property type="match status" value="1"/>
</dbReference>
<feature type="domain" description="Formyl transferase C-terminal" evidence="5">
    <location>
        <begin position="205"/>
        <end position="311"/>
    </location>
</feature>
<sequence>MRIALIGQQDFGKAVLQAFLSRHASHGDQIVGVFCKPEAAGEKPDALREAAEAAGLPVFQFASLKSDEAQAALRALDADLGVMAYVLQFAPQSFVNIPRHGTIQYHPSLLPRHRGPSSINWPIALGATQTGLTIFRPTDGLDEGPVILQKRCAIEADETLGEVYFNKLFPMGVQALLEAADLVVAGRHTETAQDESQASYEGWFKAEEARIHWARPVDQVYNLIRACNPAPGAWCEMSGAEGQAMKVTIYDCRKHVTRTFGAVRGKPGDIVAVGEQSFSIAAQGGEIEVLRVKAVVNGVSGKKVDATTFAREHGLRAAC</sequence>
<dbReference type="InterPro" id="IPR002376">
    <property type="entry name" value="Formyl_transf_N"/>
</dbReference>
<protein>
    <submittedName>
        <fullName evidence="6">Methionyl-tRNA formyltransferase</fullName>
    </submittedName>
</protein>
<evidence type="ECO:0000259" key="4">
    <source>
        <dbReference type="Pfam" id="PF00551"/>
    </source>
</evidence>
<proteinExistence type="inferred from homology"/>
<dbReference type="STRING" id="1458275.AZ34_11030"/>
<dbReference type="PANTHER" id="PTHR11138:SF5">
    <property type="entry name" value="METHIONYL-TRNA FORMYLTRANSFERASE, MITOCHONDRIAL"/>
    <property type="match status" value="1"/>
</dbReference>
<dbReference type="GO" id="GO:0005829">
    <property type="term" value="C:cytosol"/>
    <property type="evidence" value="ECO:0007669"/>
    <property type="project" value="TreeGrafter"/>
</dbReference>
<dbReference type="CDD" id="cd08704">
    <property type="entry name" value="Met_tRNA_FMT_C"/>
    <property type="match status" value="1"/>
</dbReference>
<evidence type="ECO:0000313" key="6">
    <source>
        <dbReference type="EMBL" id="EYC51554.1"/>
    </source>
</evidence>
<evidence type="ECO:0000259" key="5">
    <source>
        <dbReference type="Pfam" id="PF02911"/>
    </source>
</evidence>
<feature type="domain" description="Formyl transferase N-terminal" evidence="4">
    <location>
        <begin position="1"/>
        <end position="164"/>
    </location>
</feature>
<evidence type="ECO:0000313" key="7">
    <source>
        <dbReference type="Proteomes" id="UP000023268"/>
    </source>
</evidence>
<dbReference type="InterPro" id="IPR011034">
    <property type="entry name" value="Formyl_transferase-like_C_sf"/>
</dbReference>
<dbReference type="RefSeq" id="WP_035607983.1">
    <property type="nucleotide sequence ID" value="NZ_JEMG01000001.1"/>
</dbReference>
<dbReference type="SUPFAM" id="SSF53328">
    <property type="entry name" value="Formyltransferase"/>
    <property type="match status" value="1"/>
</dbReference>
<dbReference type="InterPro" id="IPR044135">
    <property type="entry name" value="Met-tRNA-FMT_C"/>
</dbReference>
<dbReference type="EMBL" id="JEMG01000001">
    <property type="protein sequence ID" value="EYC51554.1"/>
    <property type="molecule type" value="Genomic_DNA"/>
</dbReference>
<dbReference type="InterPro" id="IPR036477">
    <property type="entry name" value="Formyl_transf_N_sf"/>
</dbReference>
<evidence type="ECO:0000256" key="2">
    <source>
        <dbReference type="ARBA" id="ARBA00022679"/>
    </source>
</evidence>
<name>A0A016XHL4_9BURK</name>
<accession>A0A016XHL4</accession>
<dbReference type="AlphaFoldDB" id="A0A016XHL4"/>
<dbReference type="Pfam" id="PF00551">
    <property type="entry name" value="Formyl_trans_N"/>
    <property type="match status" value="1"/>
</dbReference>
<evidence type="ECO:0000256" key="3">
    <source>
        <dbReference type="ARBA" id="ARBA00022917"/>
    </source>
</evidence>
<reference evidence="6 7" key="1">
    <citation type="submission" date="2014-02" db="EMBL/GenBank/DDBJ databases">
        <title>Draft Genome of Hylemonella gracilis isolated from the Niagara River.</title>
        <authorList>
            <person name="Pawlowski D.R."/>
            <person name="Koudelka G.B."/>
        </authorList>
    </citation>
    <scope>NUCLEOTIDE SEQUENCE [LARGE SCALE GENOMIC DNA]</scope>
    <source>
        <strain evidence="6 7">Niagara R</strain>
    </source>
</reference>
<dbReference type="GO" id="GO:0004479">
    <property type="term" value="F:methionyl-tRNA formyltransferase activity"/>
    <property type="evidence" value="ECO:0007669"/>
    <property type="project" value="TreeGrafter"/>
</dbReference>
<keyword evidence="2 6" id="KW-0808">Transferase</keyword>
<dbReference type="OrthoDB" id="9802815at2"/>
<dbReference type="Pfam" id="PF02911">
    <property type="entry name" value="Formyl_trans_C"/>
    <property type="match status" value="1"/>
</dbReference>
<dbReference type="InterPro" id="IPR005793">
    <property type="entry name" value="Formyl_trans_C"/>
</dbReference>
<evidence type="ECO:0000256" key="1">
    <source>
        <dbReference type="ARBA" id="ARBA00010699"/>
    </source>
</evidence>
<comment type="caution">
    <text evidence="6">The sequence shown here is derived from an EMBL/GenBank/DDBJ whole genome shotgun (WGS) entry which is preliminary data.</text>
</comment>